<feature type="chain" id="PRO_5032969012" evidence="2">
    <location>
        <begin position="26"/>
        <end position="281"/>
    </location>
</feature>
<comment type="caution">
    <text evidence="3">The sequence shown here is derived from an EMBL/GenBank/DDBJ whole genome shotgun (WGS) entry which is preliminary data.</text>
</comment>
<keyword evidence="1" id="KW-0175">Coiled coil</keyword>
<accession>A0A812KST3</accession>
<protein>
    <submittedName>
        <fullName evidence="3">Uncharacterized protein</fullName>
    </submittedName>
</protein>
<gene>
    <name evidence="3" type="ORF">SNAT2548_LOCUS10052</name>
</gene>
<name>A0A812KST3_9DINO</name>
<dbReference type="AlphaFoldDB" id="A0A812KST3"/>
<sequence>MAIAQTTGRWWLLVWTLLAFHPAWPGTLFAGVPAKGYSRKVSVSRSSFADDMRRSVRDFLGISDVLREQEKMRKDVELVKQEQEKMRNDVKGDIAKLRSLLGPILEVQLYNRVGSVLGDIFPQLQNVKIDFYKDVEVNLATLPLMGCELVHGEVKLQVGWGTFAKGIQQAAQIALALRLCGWQKPATAFVAYLELQSAVAAAIPSNLRSKQLPAGLLADHLDTVSGNRTEVKANASTFEATIDNVTLSTAKIRGIHAAALALRLLARHNISIFLKDVGVQG</sequence>
<reference evidence="3" key="1">
    <citation type="submission" date="2021-02" db="EMBL/GenBank/DDBJ databases">
        <authorList>
            <person name="Dougan E. K."/>
            <person name="Rhodes N."/>
            <person name="Thang M."/>
            <person name="Chan C."/>
        </authorList>
    </citation>
    <scope>NUCLEOTIDE SEQUENCE</scope>
</reference>
<dbReference type="Proteomes" id="UP000604046">
    <property type="component" value="Unassembled WGS sequence"/>
</dbReference>
<keyword evidence="2" id="KW-0732">Signal</keyword>
<dbReference type="EMBL" id="CAJNDS010000811">
    <property type="protein sequence ID" value="CAE7235505.1"/>
    <property type="molecule type" value="Genomic_DNA"/>
</dbReference>
<feature type="signal peptide" evidence="2">
    <location>
        <begin position="1"/>
        <end position="25"/>
    </location>
</feature>
<evidence type="ECO:0000256" key="2">
    <source>
        <dbReference type="SAM" id="SignalP"/>
    </source>
</evidence>
<organism evidence="3 4">
    <name type="scientific">Symbiodinium natans</name>
    <dbReference type="NCBI Taxonomy" id="878477"/>
    <lineage>
        <taxon>Eukaryota</taxon>
        <taxon>Sar</taxon>
        <taxon>Alveolata</taxon>
        <taxon>Dinophyceae</taxon>
        <taxon>Suessiales</taxon>
        <taxon>Symbiodiniaceae</taxon>
        <taxon>Symbiodinium</taxon>
    </lineage>
</organism>
<feature type="coiled-coil region" evidence="1">
    <location>
        <begin position="62"/>
        <end position="89"/>
    </location>
</feature>
<evidence type="ECO:0000313" key="3">
    <source>
        <dbReference type="EMBL" id="CAE7235505.1"/>
    </source>
</evidence>
<proteinExistence type="predicted"/>
<evidence type="ECO:0000256" key="1">
    <source>
        <dbReference type="SAM" id="Coils"/>
    </source>
</evidence>
<evidence type="ECO:0000313" key="4">
    <source>
        <dbReference type="Proteomes" id="UP000604046"/>
    </source>
</evidence>
<keyword evidence="4" id="KW-1185">Reference proteome</keyword>